<keyword evidence="2" id="KW-1185">Reference proteome</keyword>
<gene>
    <name evidence="1" type="ORF">GLOIN_2v1650194</name>
</gene>
<proteinExistence type="predicted"/>
<organism evidence="1 2">
    <name type="scientific">Rhizophagus irregularis (strain DAOM 181602 / DAOM 197198 / MUCL 43194)</name>
    <name type="common">Arbuscular mycorrhizal fungus</name>
    <name type="synonym">Glomus intraradices</name>
    <dbReference type="NCBI Taxonomy" id="747089"/>
    <lineage>
        <taxon>Eukaryota</taxon>
        <taxon>Fungi</taxon>
        <taxon>Fungi incertae sedis</taxon>
        <taxon>Mucoromycota</taxon>
        <taxon>Glomeromycotina</taxon>
        <taxon>Glomeromycetes</taxon>
        <taxon>Glomerales</taxon>
        <taxon>Glomeraceae</taxon>
        <taxon>Rhizophagus</taxon>
    </lineage>
</organism>
<evidence type="ECO:0000313" key="2">
    <source>
        <dbReference type="Proteomes" id="UP000018888"/>
    </source>
</evidence>
<evidence type="ECO:0000313" key="1">
    <source>
        <dbReference type="EMBL" id="POG67177.1"/>
    </source>
</evidence>
<name>A0A2P4PP83_RHIID</name>
<comment type="caution">
    <text evidence="1">The sequence shown here is derived from an EMBL/GenBank/DDBJ whole genome shotgun (WGS) entry which is preliminary data.</text>
</comment>
<feature type="non-terminal residue" evidence="1">
    <location>
        <position position="1"/>
    </location>
</feature>
<reference evidence="1 2" key="1">
    <citation type="journal article" date="2013" name="Proc. Natl. Acad. Sci. U.S.A.">
        <title>Genome of an arbuscular mycorrhizal fungus provides insight into the oldest plant symbiosis.</title>
        <authorList>
            <person name="Tisserant E."/>
            <person name="Malbreil M."/>
            <person name="Kuo A."/>
            <person name="Kohler A."/>
            <person name="Symeonidi A."/>
            <person name="Balestrini R."/>
            <person name="Charron P."/>
            <person name="Duensing N."/>
            <person name="Frei Dit Frey N."/>
            <person name="Gianinazzi-Pearson V."/>
            <person name="Gilbert L.B."/>
            <person name="Handa Y."/>
            <person name="Herr J.R."/>
            <person name="Hijri M."/>
            <person name="Koul R."/>
            <person name="Kawaguchi M."/>
            <person name="Krajinski F."/>
            <person name="Lammers P.J."/>
            <person name="Masclaux F.G."/>
            <person name="Murat C."/>
            <person name="Morin E."/>
            <person name="Ndikumana S."/>
            <person name="Pagni M."/>
            <person name="Petitpierre D."/>
            <person name="Requena N."/>
            <person name="Rosikiewicz P."/>
            <person name="Riley R."/>
            <person name="Saito K."/>
            <person name="San Clemente H."/>
            <person name="Shapiro H."/>
            <person name="van Tuinen D."/>
            <person name="Becard G."/>
            <person name="Bonfante P."/>
            <person name="Paszkowski U."/>
            <person name="Shachar-Hill Y.Y."/>
            <person name="Tuskan G.A."/>
            <person name="Young P.W."/>
            <person name="Sanders I.R."/>
            <person name="Henrissat B."/>
            <person name="Rensing S.A."/>
            <person name="Grigoriev I.V."/>
            <person name="Corradi N."/>
            <person name="Roux C."/>
            <person name="Martin F."/>
        </authorList>
    </citation>
    <scope>NUCLEOTIDE SEQUENCE [LARGE SCALE GENOMIC DNA]</scope>
    <source>
        <strain evidence="1 2">DAOM 197198</strain>
    </source>
</reference>
<dbReference type="EMBL" id="AUPC02000176">
    <property type="protein sequence ID" value="POG67177.1"/>
    <property type="molecule type" value="Genomic_DNA"/>
</dbReference>
<dbReference type="Proteomes" id="UP000018888">
    <property type="component" value="Unassembled WGS sequence"/>
</dbReference>
<reference evidence="1 2" key="2">
    <citation type="journal article" date="2018" name="New Phytol.">
        <title>High intraspecific genome diversity in the model arbuscular mycorrhizal symbiont Rhizophagus irregularis.</title>
        <authorList>
            <person name="Chen E.C.H."/>
            <person name="Morin E."/>
            <person name="Beaudet D."/>
            <person name="Noel J."/>
            <person name="Yildirir G."/>
            <person name="Ndikumana S."/>
            <person name="Charron P."/>
            <person name="St-Onge C."/>
            <person name="Giorgi J."/>
            <person name="Kruger M."/>
            <person name="Marton T."/>
            <person name="Ropars J."/>
            <person name="Grigoriev I.V."/>
            <person name="Hainaut M."/>
            <person name="Henrissat B."/>
            <person name="Roux C."/>
            <person name="Martin F."/>
            <person name="Corradi N."/>
        </authorList>
    </citation>
    <scope>NUCLEOTIDE SEQUENCE [LARGE SCALE GENOMIC DNA]</scope>
    <source>
        <strain evidence="1 2">DAOM 197198</strain>
    </source>
</reference>
<sequence length="62" mass="7696">LAFFLTNYKLFMFHRLCLAPELLIRRSDGNSNKLFYINDYNLNMTKKKYYRYIKLLNNNYIF</sequence>
<accession>A0A2P4PP83</accession>
<protein>
    <submittedName>
        <fullName evidence="1">Uncharacterized protein</fullName>
    </submittedName>
</protein>
<dbReference type="AlphaFoldDB" id="A0A2P4PP83"/>